<organism evidence="1 3">
    <name type="scientific">Didymodactylos carnosus</name>
    <dbReference type="NCBI Taxonomy" id="1234261"/>
    <lineage>
        <taxon>Eukaryota</taxon>
        <taxon>Metazoa</taxon>
        <taxon>Spiralia</taxon>
        <taxon>Gnathifera</taxon>
        <taxon>Rotifera</taxon>
        <taxon>Eurotatoria</taxon>
        <taxon>Bdelloidea</taxon>
        <taxon>Philodinida</taxon>
        <taxon>Philodinidae</taxon>
        <taxon>Didymodactylos</taxon>
    </lineage>
</organism>
<gene>
    <name evidence="1" type="ORF">GPM918_LOCUS28617</name>
    <name evidence="2" type="ORF">SRO942_LOCUS29131</name>
</gene>
<dbReference type="Proteomes" id="UP000681722">
    <property type="component" value="Unassembled WGS sequence"/>
</dbReference>
<keyword evidence="3" id="KW-1185">Reference proteome</keyword>
<reference evidence="1" key="1">
    <citation type="submission" date="2021-02" db="EMBL/GenBank/DDBJ databases">
        <authorList>
            <person name="Nowell W R."/>
        </authorList>
    </citation>
    <scope>NUCLEOTIDE SEQUENCE</scope>
</reference>
<comment type="caution">
    <text evidence="1">The sequence shown here is derived from an EMBL/GenBank/DDBJ whole genome shotgun (WGS) entry which is preliminary data.</text>
</comment>
<dbReference type="EMBL" id="CAJOBC010038402">
    <property type="protein sequence ID" value="CAF4130714.1"/>
    <property type="molecule type" value="Genomic_DNA"/>
</dbReference>
<accession>A0A815E783</accession>
<proteinExistence type="predicted"/>
<feature type="non-terminal residue" evidence="1">
    <location>
        <position position="1"/>
    </location>
</feature>
<dbReference type="Proteomes" id="UP000663829">
    <property type="component" value="Unassembled WGS sequence"/>
</dbReference>
<evidence type="ECO:0000313" key="2">
    <source>
        <dbReference type="EMBL" id="CAF4130714.1"/>
    </source>
</evidence>
<dbReference type="EMBL" id="CAJNOQ010012568">
    <property type="protein sequence ID" value="CAF1303027.1"/>
    <property type="molecule type" value="Genomic_DNA"/>
</dbReference>
<sequence length="99" mass="11511">MTNNQNSSYVKSTLSKAVKKVIKALPNNPARQKQDLQSVRQKISLFPKPIHQRPALKTCDKIKDVVVTFYTRDDISWQVLEMRDYVVVRDDGQKTQHQK</sequence>
<evidence type="ECO:0000313" key="3">
    <source>
        <dbReference type="Proteomes" id="UP000663829"/>
    </source>
</evidence>
<name>A0A815E783_9BILA</name>
<protein>
    <submittedName>
        <fullName evidence="1">Uncharacterized protein</fullName>
    </submittedName>
</protein>
<evidence type="ECO:0000313" key="1">
    <source>
        <dbReference type="EMBL" id="CAF1303027.1"/>
    </source>
</evidence>
<dbReference type="AlphaFoldDB" id="A0A815E783"/>